<protein>
    <recommendedName>
        <fullName evidence="4">GLPGLI family protein</fullName>
    </recommendedName>
</protein>
<keyword evidence="3" id="KW-1185">Reference proteome</keyword>
<feature type="signal peptide" evidence="1">
    <location>
        <begin position="1"/>
        <end position="20"/>
    </location>
</feature>
<dbReference type="KEGG" id="chu:CHU_3558"/>
<name>A0A6N4SWW1_CYTH3</name>
<evidence type="ECO:0008006" key="4">
    <source>
        <dbReference type="Google" id="ProtNLM"/>
    </source>
</evidence>
<evidence type="ECO:0000313" key="3">
    <source>
        <dbReference type="Proteomes" id="UP000001822"/>
    </source>
</evidence>
<sequence length="231" mass="26549">MKLISAVLLVFFHVTVFAQANPDSSVFNNSFVFNNGIYTSLEELKENAPRFLNCELDLDKKNEKIYTEDLYYINSRKTRLKYEAPLYAVVADGRLSIFYKTKLNIIFLKGALSTFILEEVVTTTQYPQNNAGGYGYPGYGYPGYGMGPSMPITTSHVETNIYFLDYETGIIEKVSRENLEPFIYRDAILYESFKKIKGDSNHRKSYPFISQYNTRNPVYIAILPEENTDND</sequence>
<organism evidence="2 3">
    <name type="scientific">Cytophaga hutchinsonii (strain ATCC 33406 / DSM 1761 / CIP 103989 / NBRC 15051 / NCIMB 9469 / D465)</name>
    <dbReference type="NCBI Taxonomy" id="269798"/>
    <lineage>
        <taxon>Bacteria</taxon>
        <taxon>Pseudomonadati</taxon>
        <taxon>Bacteroidota</taxon>
        <taxon>Cytophagia</taxon>
        <taxon>Cytophagales</taxon>
        <taxon>Cytophagaceae</taxon>
        <taxon>Cytophaga</taxon>
    </lineage>
</organism>
<reference evidence="2 3" key="1">
    <citation type="journal article" date="2007" name="Appl. Environ. Microbiol.">
        <title>Genome sequence of the cellulolytic gliding bacterium Cytophaga hutchinsonii.</title>
        <authorList>
            <person name="Xie G."/>
            <person name="Bruce D.C."/>
            <person name="Challacombe J.F."/>
            <person name="Chertkov O."/>
            <person name="Detter J.C."/>
            <person name="Gilna P."/>
            <person name="Han C.S."/>
            <person name="Lucas S."/>
            <person name="Misra M."/>
            <person name="Myers G.L."/>
            <person name="Richardson P."/>
            <person name="Tapia R."/>
            <person name="Thayer N."/>
            <person name="Thompson L.S."/>
            <person name="Brettin T.S."/>
            <person name="Henrissat B."/>
            <person name="Wilson D.B."/>
            <person name="McBride M.J."/>
        </authorList>
    </citation>
    <scope>NUCLEOTIDE SEQUENCE [LARGE SCALE GENOMIC DNA]</scope>
    <source>
        <strain evidence="3">ATCC 33406 / DSM 1761 / CIP 103989 / NBRC 15051 / NCIMB 9469 / D465</strain>
    </source>
</reference>
<gene>
    <name evidence="2" type="ordered locus">CHU_3558</name>
</gene>
<dbReference type="RefSeq" id="WP_011586898.1">
    <property type="nucleotide sequence ID" value="NC_008255.1"/>
</dbReference>
<dbReference type="OrthoDB" id="971309at2"/>
<evidence type="ECO:0000256" key="1">
    <source>
        <dbReference type="SAM" id="SignalP"/>
    </source>
</evidence>
<proteinExistence type="predicted"/>
<dbReference type="EMBL" id="CP000383">
    <property type="protein sequence ID" value="ABG60791.1"/>
    <property type="molecule type" value="Genomic_DNA"/>
</dbReference>
<evidence type="ECO:0000313" key="2">
    <source>
        <dbReference type="EMBL" id="ABG60791.1"/>
    </source>
</evidence>
<feature type="chain" id="PRO_5027056728" description="GLPGLI family protein" evidence="1">
    <location>
        <begin position="21"/>
        <end position="231"/>
    </location>
</feature>
<keyword evidence="1" id="KW-0732">Signal</keyword>
<dbReference type="Proteomes" id="UP000001822">
    <property type="component" value="Chromosome"/>
</dbReference>
<dbReference type="AlphaFoldDB" id="A0A6N4SWW1"/>
<accession>A0A6N4SWW1</accession>